<protein>
    <submittedName>
        <fullName evidence="2">Uncharacterized protein</fullName>
    </submittedName>
</protein>
<feature type="region of interest" description="Disordered" evidence="1">
    <location>
        <begin position="28"/>
        <end position="49"/>
    </location>
</feature>
<accession>Q9AGT6</accession>
<feature type="compositionally biased region" description="Basic and acidic residues" evidence="1">
    <location>
        <begin position="36"/>
        <end position="47"/>
    </location>
</feature>
<name>Q9AGT6_RHIML</name>
<evidence type="ECO:0000256" key="1">
    <source>
        <dbReference type="SAM" id="MobiDB-lite"/>
    </source>
</evidence>
<evidence type="ECO:0000313" key="2">
    <source>
        <dbReference type="EMBL" id="AAG59891.1"/>
    </source>
</evidence>
<reference evidence="2" key="1">
    <citation type="journal article" date="2001" name="J. Bacteriol.">
        <title>Sinorhizobium meliloti plasmid pRm1132f replicates by a rolling-circle mechanism.</title>
        <authorList>
            <person name="Barran L.R."/>
            <person name="Ritchot N."/>
            <person name="Bromfield E.S."/>
        </authorList>
    </citation>
    <scope>NUCLEOTIDE SEQUENCE</scope>
    <source>
        <plasmid evidence="2">pRm1132f</plasmid>
    </source>
</reference>
<geneLocation type="plasmid" evidence="2">
    <name>pRm1132f</name>
</geneLocation>
<organism evidence="2">
    <name type="scientific">Rhizobium meliloti</name>
    <name type="common">Ensifer meliloti</name>
    <name type="synonym">Sinorhizobium meliloti</name>
    <dbReference type="NCBI Taxonomy" id="382"/>
    <lineage>
        <taxon>Bacteria</taxon>
        <taxon>Pseudomonadati</taxon>
        <taxon>Pseudomonadota</taxon>
        <taxon>Alphaproteobacteria</taxon>
        <taxon>Hyphomicrobiales</taxon>
        <taxon>Rhizobiaceae</taxon>
        <taxon>Sinorhizobium/Ensifer group</taxon>
        <taxon>Sinorhizobium</taxon>
    </lineage>
</organism>
<keyword evidence="2" id="KW-0614">Plasmid</keyword>
<dbReference type="AlphaFoldDB" id="Q9AGT6"/>
<proteinExistence type="predicted"/>
<sequence length="233" mass="25787">MPLLRPFERVPKEPVHVVDRGDVVASRRQNSEDLLDPNRKPLQESRNKAVRHMHHPVDVHVARFRLPHADVCQRIDDAGLAAVIHPAPSLRPDFSKILLGGELVPIPDRKVDHDEEVQLPVDRPCMPGCSHYLAGLARTDRGAGTHSRPFLTIGCSCYYCLRTKHDSRPAFVHKIYSLSPANMLTGASAPCRAFAWLPPPSLPGGLVRGRALRPGGLHVLPRVRQDGVASVRQ</sequence>
<dbReference type="EMBL" id="AF327371">
    <property type="protein sequence ID" value="AAG59891.1"/>
    <property type="molecule type" value="Genomic_DNA"/>
</dbReference>